<dbReference type="Proteomes" id="UP000185696">
    <property type="component" value="Unassembled WGS sequence"/>
</dbReference>
<gene>
    <name evidence="2" type="ORF">BLA60_20735</name>
</gene>
<sequence length="105" mass="10726">MAHVFMWGETPVGVRAGGTLAVVLVVVVRVMIDRGNAASGLALAVLGAALAAGLLLVHLPGYWGPFSQPWRGQVNLACWVTLGAAVAGGIAASVVAGRRVLVDQR</sequence>
<dbReference type="EMBL" id="MSIF01000010">
    <property type="protein sequence ID" value="OLF09019.1"/>
    <property type="molecule type" value="Genomic_DNA"/>
</dbReference>
<feature type="transmembrane region" description="Helical" evidence="1">
    <location>
        <begin position="41"/>
        <end position="62"/>
    </location>
</feature>
<evidence type="ECO:0000256" key="1">
    <source>
        <dbReference type="SAM" id="Phobius"/>
    </source>
</evidence>
<organism evidence="2 3">
    <name type="scientific">Actinophytocola xinjiangensis</name>
    <dbReference type="NCBI Taxonomy" id="485602"/>
    <lineage>
        <taxon>Bacteria</taxon>
        <taxon>Bacillati</taxon>
        <taxon>Actinomycetota</taxon>
        <taxon>Actinomycetes</taxon>
        <taxon>Pseudonocardiales</taxon>
        <taxon>Pseudonocardiaceae</taxon>
    </lineage>
</organism>
<dbReference type="AlphaFoldDB" id="A0A7Z0WKR6"/>
<feature type="transmembrane region" description="Helical" evidence="1">
    <location>
        <begin position="74"/>
        <end position="96"/>
    </location>
</feature>
<keyword evidence="1" id="KW-1133">Transmembrane helix</keyword>
<protein>
    <submittedName>
        <fullName evidence="2">Uncharacterized protein</fullName>
    </submittedName>
</protein>
<accession>A0A7Z0WKR6</accession>
<evidence type="ECO:0000313" key="2">
    <source>
        <dbReference type="EMBL" id="OLF09019.1"/>
    </source>
</evidence>
<keyword evidence="3" id="KW-1185">Reference proteome</keyword>
<keyword evidence="1" id="KW-0472">Membrane</keyword>
<keyword evidence="1" id="KW-0812">Transmembrane</keyword>
<feature type="transmembrane region" description="Helical" evidence="1">
    <location>
        <begin position="12"/>
        <end position="32"/>
    </location>
</feature>
<proteinExistence type="predicted"/>
<evidence type="ECO:0000313" key="3">
    <source>
        <dbReference type="Proteomes" id="UP000185696"/>
    </source>
</evidence>
<name>A0A7Z0WKR6_9PSEU</name>
<comment type="caution">
    <text evidence="2">The sequence shown here is derived from an EMBL/GenBank/DDBJ whole genome shotgun (WGS) entry which is preliminary data.</text>
</comment>
<reference evidence="2 3" key="1">
    <citation type="submission" date="2016-12" db="EMBL/GenBank/DDBJ databases">
        <title>The draft genome sequence of Actinophytocola xinjiangensis.</title>
        <authorList>
            <person name="Wang W."/>
            <person name="Yuan L."/>
        </authorList>
    </citation>
    <scope>NUCLEOTIDE SEQUENCE [LARGE SCALE GENOMIC DNA]</scope>
    <source>
        <strain evidence="2 3">CGMCC 4.4663</strain>
    </source>
</reference>